<dbReference type="AlphaFoldDB" id="A0A7G2JZK1"/>
<dbReference type="PANTHER" id="PTHR10046">
    <property type="entry name" value="ATP DEPENDENT LON PROTEASE FAMILY MEMBER"/>
    <property type="match status" value="1"/>
</dbReference>
<evidence type="ECO:0000259" key="1">
    <source>
        <dbReference type="PROSITE" id="PS51787"/>
    </source>
</evidence>
<dbReference type="EMBL" id="ABFC01000482">
    <property type="protein sequence ID" value="EFA28862.1"/>
    <property type="molecule type" value="Genomic_DNA"/>
</dbReference>
<dbReference type="GO" id="GO:0005524">
    <property type="term" value="F:ATP binding"/>
    <property type="evidence" value="ECO:0007669"/>
    <property type="project" value="InterPro"/>
</dbReference>
<proteinExistence type="predicted"/>
<dbReference type="Pfam" id="PF02190">
    <property type="entry name" value="LON_substr_bdg"/>
    <property type="match status" value="1"/>
</dbReference>
<dbReference type="GO" id="GO:0030163">
    <property type="term" value="P:protein catabolic process"/>
    <property type="evidence" value="ECO:0007669"/>
    <property type="project" value="InterPro"/>
</dbReference>
<dbReference type="InterPro" id="IPR003111">
    <property type="entry name" value="Lon_prtase_N"/>
</dbReference>
<dbReference type="InterPro" id="IPR027065">
    <property type="entry name" value="Lon_Prtase"/>
</dbReference>
<comment type="caution">
    <text evidence="2">The sequence shown here is derived from an EMBL/GenBank/DDBJ whole genome shotgun (WGS) entry which is preliminary data.</text>
</comment>
<dbReference type="SUPFAM" id="SSF88697">
    <property type="entry name" value="PUA domain-like"/>
    <property type="match status" value="1"/>
</dbReference>
<reference evidence="2" key="1">
    <citation type="journal article" date="2010" name="Genomics">
        <title>Tracing phylogenomic events leading to diversity of Haemophilus influenzae and the emergence of Brazilian Purpuric Fever (BPF)-associated clones.</title>
        <authorList>
            <person name="Papazisi L."/>
            <person name="Ratnayake S."/>
            <person name="Remortel B.G."/>
            <person name="Bock G.R."/>
            <person name="Liang W."/>
            <person name="Saeed A.I."/>
            <person name="Liu J."/>
            <person name="Fleischmann R.D."/>
            <person name="Kilian M."/>
            <person name="Peterson S.N."/>
        </authorList>
    </citation>
    <scope>NUCLEOTIDE SEQUENCE [LARGE SCALE GENOMIC DNA]</scope>
    <source>
        <strain evidence="2">HK1212</strain>
    </source>
</reference>
<protein>
    <submittedName>
        <fullName evidence="2">Endopeptidase La</fullName>
        <ecNumber evidence="2">3.4.21.53</ecNumber>
    </submittedName>
</protein>
<name>A0A7G2JZK1_HAEIF</name>
<dbReference type="GO" id="GO:0004176">
    <property type="term" value="F:ATP-dependent peptidase activity"/>
    <property type="evidence" value="ECO:0007669"/>
    <property type="project" value="InterPro"/>
</dbReference>
<keyword evidence="2" id="KW-0378">Hydrolase</keyword>
<accession>A0A7G2JZK1</accession>
<dbReference type="GO" id="GO:0004252">
    <property type="term" value="F:serine-type endopeptidase activity"/>
    <property type="evidence" value="ECO:0007669"/>
    <property type="project" value="UniProtKB-EC"/>
</dbReference>
<organism evidence="2">
    <name type="scientific">Haemophilus influenzae HK1212</name>
    <dbReference type="NCBI Taxonomy" id="456482"/>
    <lineage>
        <taxon>Bacteria</taxon>
        <taxon>Pseudomonadati</taxon>
        <taxon>Pseudomonadota</taxon>
        <taxon>Gammaproteobacteria</taxon>
        <taxon>Pasteurellales</taxon>
        <taxon>Pasteurellaceae</taxon>
        <taxon>Haemophilus</taxon>
    </lineage>
</organism>
<evidence type="ECO:0000313" key="2">
    <source>
        <dbReference type="EMBL" id="EFA28862.1"/>
    </source>
</evidence>
<dbReference type="PROSITE" id="PS51787">
    <property type="entry name" value="LON_N"/>
    <property type="match status" value="1"/>
</dbReference>
<feature type="non-terminal residue" evidence="2">
    <location>
        <position position="1"/>
    </location>
</feature>
<gene>
    <name evidence="2" type="primary">lon</name>
    <name evidence="2" type="ORF">HAINFHK1212_0552</name>
</gene>
<dbReference type="Gene3D" id="1.20.58.1480">
    <property type="match status" value="1"/>
</dbReference>
<dbReference type="EC" id="3.4.21.53" evidence="2"/>
<sequence>NYLTLNKKVPADILNALQRIDDVDRLADTMAAHLPVSIRHKQNALELANLQERLEYLLGMMESEADILQVEKRIRGRVKKQMEKSQRNYYLNEQIKAIRKEMDGGENEDTIDEVEQLHQKVEAAGMPADVRDKVENE</sequence>
<feature type="non-terminal residue" evidence="2">
    <location>
        <position position="137"/>
    </location>
</feature>
<feature type="domain" description="Lon N-terminal" evidence="1">
    <location>
        <begin position="1"/>
        <end position="65"/>
    </location>
</feature>
<dbReference type="InterPro" id="IPR015947">
    <property type="entry name" value="PUA-like_sf"/>
</dbReference>